<reference evidence="2" key="1">
    <citation type="submission" date="2014-11" db="EMBL/GenBank/DDBJ databases">
        <authorList>
            <person name="Otto D Thomas"/>
            <person name="Naeem Raeece"/>
        </authorList>
    </citation>
    <scope>NUCLEOTIDE SEQUENCE</scope>
</reference>
<evidence type="ECO:0000256" key="1">
    <source>
        <dbReference type="SAM" id="MobiDB-lite"/>
    </source>
</evidence>
<proteinExistence type="predicted"/>
<feature type="compositionally biased region" description="Basic and acidic residues" evidence="1">
    <location>
        <begin position="1014"/>
        <end position="1026"/>
    </location>
</feature>
<organism evidence="2">
    <name type="scientific">Chromera velia CCMP2878</name>
    <dbReference type="NCBI Taxonomy" id="1169474"/>
    <lineage>
        <taxon>Eukaryota</taxon>
        <taxon>Sar</taxon>
        <taxon>Alveolata</taxon>
        <taxon>Colpodellida</taxon>
        <taxon>Chromeraceae</taxon>
        <taxon>Chromera</taxon>
    </lineage>
</organism>
<feature type="compositionally biased region" description="Low complexity" evidence="1">
    <location>
        <begin position="830"/>
        <end position="843"/>
    </location>
</feature>
<sequence length="1026" mass="107531">MMQSVERGIESGVENHLWRDGDAKMVGAAEGIGEMIRSEDDSGEMADTDRERSIVEFRDQGVLTSLSAAPDEELTMLHTHHVHDQDHGPSSSSSASSPPPDGPLPGLEILGGEQGGSSDCEILGVRMNSGGALSPHGGSQPFPPLCSPTNGSSPHCHMLTDNDQHGFFPPHPFDSPTRSAGPLDGGVFGANRNYDHLPGDYGSNANYYSHSAPPPLYDFSDPTYSAESASYQLQLQHEYGSQMLAEGPTLSDLYSMPGPAYMQTERVETWLVNPIVGGQVSPPFPYYSLKNLSSLAHRSPTRKGRRRLTGTERERLPQQLMETGGSSSSSSLLLTDDAAAAPSPPPADTLVPPPGKKEIRSRGRPDARQERGEETERERHRRECAGRILPFATQRTYHELQTSTAIAHRPILEGPFLKDPGPKSKFIPLSLARQCNARRCQRPSPSSSSCSSSRDSSSHLPSGGWSEERHQQRSPQSPQQHGQEQSQEQPSAPPSPVTAQRPSVDTSLQQRKRVKGGAACNGSQGPPRFCDWIDSDAAAFAFEGGKRGDGEADPPMLSNSLIISRPVNPCPATRQGQPFLHHPLSLSQTSSSGSLTGSPSPPPGPSTQASAGDYEGGEMRMPDGGISMKRLREDSDEDSSDDDDEMEENGGSQRTQQEGGKEGDTRKAKKHKGEWVAVKTETAAEKGSGLSVRKGVDLPMGMKGSAKGASEKKKKKKGLRFGSPPPASSPSTLGGIPSDVFTKKSKKKGETGASTPPRSAARSSVTPDSESAPLKIPSKKVLKSQQQTGPGGLSVLLGGSSKKSKGRGIGKGKGAKAPSGAVLGGGPGAVLGASASGDGNGSSRRGGHAAPVALTPAANGVPSARAQAILDKTAASGHSNIIPIHAKHLESGTVRVFPSLRGCADSLSINAGTISRALKFKVGQGGASNITGGWCFNKLTDVAEEDIPEGCQMEERMKCPSPAATGLDSSQGSPASRLTSHVSAFSGSRGGGCGGTGGTSSRPGAGTKYSKGGDGGERGSKRQREE</sequence>
<feature type="region of interest" description="Disordered" evidence="1">
    <location>
        <begin position="959"/>
        <end position="1026"/>
    </location>
</feature>
<feature type="compositionally biased region" description="Basic residues" evidence="1">
    <location>
        <begin position="802"/>
        <end position="814"/>
    </location>
</feature>
<accession>A0A0G4FX17</accession>
<evidence type="ECO:0000313" key="2">
    <source>
        <dbReference type="EMBL" id="CEM19700.1"/>
    </source>
</evidence>
<feature type="region of interest" description="Disordered" evidence="1">
    <location>
        <begin position="568"/>
        <end position="855"/>
    </location>
</feature>
<feature type="region of interest" description="Disordered" evidence="1">
    <location>
        <begin position="436"/>
        <end position="527"/>
    </location>
</feature>
<feature type="compositionally biased region" description="Polar residues" evidence="1">
    <location>
        <begin position="967"/>
        <end position="982"/>
    </location>
</feature>
<feature type="compositionally biased region" description="Low complexity" evidence="1">
    <location>
        <begin position="753"/>
        <end position="764"/>
    </location>
</feature>
<feature type="compositionally biased region" description="Acidic residues" evidence="1">
    <location>
        <begin position="634"/>
        <end position="648"/>
    </location>
</feature>
<feature type="compositionally biased region" description="Gly residues" evidence="1">
    <location>
        <begin position="988"/>
        <end position="998"/>
    </location>
</feature>
<feature type="compositionally biased region" description="Low complexity" evidence="1">
    <location>
        <begin position="583"/>
        <end position="598"/>
    </location>
</feature>
<feature type="compositionally biased region" description="Low complexity" evidence="1">
    <location>
        <begin position="473"/>
        <end position="490"/>
    </location>
</feature>
<feature type="compositionally biased region" description="Polar residues" evidence="1">
    <location>
        <begin position="497"/>
        <end position="509"/>
    </location>
</feature>
<feature type="compositionally biased region" description="Low complexity" evidence="1">
    <location>
        <begin position="443"/>
        <end position="462"/>
    </location>
</feature>
<dbReference type="AlphaFoldDB" id="A0A0G4FX17"/>
<feature type="region of interest" description="Disordered" evidence="1">
    <location>
        <begin position="82"/>
        <end position="118"/>
    </location>
</feature>
<name>A0A0G4FX17_9ALVE</name>
<dbReference type="EMBL" id="CDMZ01000697">
    <property type="protein sequence ID" value="CEM19700.1"/>
    <property type="molecule type" value="Genomic_DNA"/>
</dbReference>
<feature type="compositionally biased region" description="Low complexity" evidence="1">
    <location>
        <begin position="326"/>
        <end position="341"/>
    </location>
</feature>
<gene>
    <name evidence="2" type="ORF">Cvel_19158</name>
</gene>
<feature type="compositionally biased region" description="Basic residues" evidence="1">
    <location>
        <begin position="299"/>
        <end position="308"/>
    </location>
</feature>
<feature type="region of interest" description="Disordered" evidence="1">
    <location>
        <begin position="297"/>
        <end position="387"/>
    </location>
</feature>
<feature type="compositionally biased region" description="Basic and acidic residues" evidence="1">
    <location>
        <begin position="355"/>
        <end position="385"/>
    </location>
</feature>
<protein>
    <submittedName>
        <fullName evidence="2">Uncharacterized protein</fullName>
    </submittedName>
</protein>
<dbReference type="VEuPathDB" id="CryptoDB:Cvel_19158"/>
<feature type="compositionally biased region" description="Pro residues" evidence="1">
    <location>
        <begin position="342"/>
        <end position="354"/>
    </location>
</feature>